<evidence type="ECO:0000256" key="4">
    <source>
        <dbReference type="ARBA" id="ARBA00022801"/>
    </source>
</evidence>
<dbReference type="Proteomes" id="UP000557772">
    <property type="component" value="Unassembled WGS sequence"/>
</dbReference>
<dbReference type="Pfam" id="PF19279">
    <property type="entry name" value="YegS_C"/>
    <property type="match status" value="1"/>
</dbReference>
<dbReference type="PANTHER" id="PTHR14969:SF62">
    <property type="entry name" value="DECAPRENYLPHOSPHORYL-5-PHOSPHORIBOSE PHOSPHATASE RV3807C-RELATED"/>
    <property type="match status" value="1"/>
</dbReference>
<comment type="caution">
    <text evidence="8">The sequence shown here is derived from an EMBL/GenBank/DDBJ whole genome shotgun (WGS) entry which is preliminary data.</text>
</comment>
<keyword evidence="9" id="KW-1185">Reference proteome</keyword>
<dbReference type="EMBL" id="JABENB010000001">
    <property type="protein sequence ID" value="NNG37871.1"/>
    <property type="molecule type" value="Genomic_DNA"/>
</dbReference>
<dbReference type="PROSITE" id="PS50146">
    <property type="entry name" value="DAGK"/>
    <property type="match status" value="1"/>
</dbReference>
<evidence type="ECO:0000313" key="9">
    <source>
        <dbReference type="Proteomes" id="UP000557772"/>
    </source>
</evidence>
<reference evidence="8 9" key="1">
    <citation type="submission" date="2020-05" db="EMBL/GenBank/DDBJ databases">
        <title>Flexivirga sp. ID2601S isolated from air conditioner.</title>
        <authorList>
            <person name="Kim D.H."/>
        </authorList>
    </citation>
    <scope>NUCLEOTIDE SEQUENCE [LARGE SCALE GENOMIC DNA]</scope>
    <source>
        <strain evidence="8 9">ID2601S</strain>
    </source>
</reference>
<dbReference type="SUPFAM" id="SSF111331">
    <property type="entry name" value="NAD kinase/diacylglycerol kinase-like"/>
    <property type="match status" value="1"/>
</dbReference>
<evidence type="ECO:0000313" key="8">
    <source>
        <dbReference type="EMBL" id="NNG37871.1"/>
    </source>
</evidence>
<dbReference type="InterPro" id="IPR017438">
    <property type="entry name" value="ATP-NAD_kinase_N"/>
</dbReference>
<keyword evidence="4" id="KW-0378">Hydrolase</keyword>
<dbReference type="Pfam" id="PF00781">
    <property type="entry name" value="DAGK_cat"/>
    <property type="match status" value="1"/>
</dbReference>
<dbReference type="AlphaFoldDB" id="A0A849AF62"/>
<dbReference type="Gene3D" id="2.60.200.40">
    <property type="match status" value="1"/>
</dbReference>
<comment type="subcellular location">
    <subcellularLocation>
        <location evidence="1">Cell membrane</location>
        <topology evidence="1">Multi-pass membrane protein</topology>
    </subcellularLocation>
</comment>
<keyword evidence="3" id="KW-0812">Transmembrane</keyword>
<dbReference type="InterPro" id="IPR016064">
    <property type="entry name" value="NAD/diacylglycerol_kinase_sf"/>
</dbReference>
<dbReference type="SUPFAM" id="SSF48317">
    <property type="entry name" value="Acid phosphatase/Vanadium-dependent haloperoxidase"/>
    <property type="match status" value="1"/>
</dbReference>
<evidence type="ECO:0000259" key="7">
    <source>
        <dbReference type="PROSITE" id="PS50146"/>
    </source>
</evidence>
<dbReference type="SMART" id="SM00046">
    <property type="entry name" value="DAGKc"/>
    <property type="match status" value="1"/>
</dbReference>
<evidence type="ECO:0000256" key="5">
    <source>
        <dbReference type="ARBA" id="ARBA00022989"/>
    </source>
</evidence>
<dbReference type="InterPro" id="IPR045540">
    <property type="entry name" value="YegS/DAGK_C"/>
</dbReference>
<evidence type="ECO:0000256" key="3">
    <source>
        <dbReference type="ARBA" id="ARBA00022692"/>
    </source>
</evidence>
<dbReference type="Pfam" id="PF01569">
    <property type="entry name" value="PAP2"/>
    <property type="match status" value="1"/>
</dbReference>
<accession>A0A849AF62</accession>
<evidence type="ECO:0000256" key="6">
    <source>
        <dbReference type="ARBA" id="ARBA00023136"/>
    </source>
</evidence>
<dbReference type="GO" id="GO:0016301">
    <property type="term" value="F:kinase activity"/>
    <property type="evidence" value="ECO:0007669"/>
    <property type="project" value="InterPro"/>
</dbReference>
<keyword evidence="2" id="KW-1003">Cell membrane</keyword>
<dbReference type="InterPro" id="IPR036938">
    <property type="entry name" value="PAP2/HPO_sf"/>
</dbReference>
<dbReference type="RefSeq" id="WP_171151146.1">
    <property type="nucleotide sequence ID" value="NZ_JABENB010000001.1"/>
</dbReference>
<keyword evidence="6" id="KW-0472">Membrane</keyword>
<name>A0A849AF62_9MICO</name>
<gene>
    <name evidence="8" type="ORF">HJ588_01095</name>
</gene>
<dbReference type="Gene3D" id="1.20.144.10">
    <property type="entry name" value="Phosphatidic acid phosphatase type 2/haloperoxidase"/>
    <property type="match status" value="1"/>
</dbReference>
<dbReference type="InterPro" id="IPR000326">
    <property type="entry name" value="PAP2/HPO"/>
</dbReference>
<proteinExistence type="predicted"/>
<evidence type="ECO:0000256" key="2">
    <source>
        <dbReference type="ARBA" id="ARBA00022475"/>
    </source>
</evidence>
<feature type="domain" description="DAGKc" evidence="7">
    <location>
        <begin position="202"/>
        <end position="326"/>
    </location>
</feature>
<dbReference type="InterPro" id="IPR001206">
    <property type="entry name" value="Diacylglycerol_kinase_cat_dom"/>
</dbReference>
<dbReference type="Gene3D" id="3.40.50.10330">
    <property type="entry name" value="Probable inorganic polyphosphate/atp-NAD kinase, domain 1"/>
    <property type="match status" value="1"/>
</dbReference>
<organism evidence="8 9">
    <name type="scientific">Flexivirga aerilata</name>
    <dbReference type="NCBI Taxonomy" id="1656889"/>
    <lineage>
        <taxon>Bacteria</taxon>
        <taxon>Bacillati</taxon>
        <taxon>Actinomycetota</taxon>
        <taxon>Actinomycetes</taxon>
        <taxon>Micrococcales</taxon>
        <taxon>Dermacoccaceae</taxon>
        <taxon>Flexivirga</taxon>
    </lineage>
</organism>
<dbReference type="PANTHER" id="PTHR14969">
    <property type="entry name" value="SPHINGOSINE-1-PHOSPHATE PHOSPHOHYDROLASE"/>
    <property type="match status" value="1"/>
</dbReference>
<evidence type="ECO:0000256" key="1">
    <source>
        <dbReference type="ARBA" id="ARBA00004651"/>
    </source>
</evidence>
<dbReference type="SMART" id="SM00014">
    <property type="entry name" value="acidPPc"/>
    <property type="match status" value="1"/>
</dbReference>
<keyword evidence="5" id="KW-1133">Transmembrane helix</keyword>
<protein>
    <submittedName>
        <fullName evidence="8">Phosphatase PAP2 family protein</fullName>
    </submittedName>
</protein>
<dbReference type="GO" id="GO:0005886">
    <property type="term" value="C:plasma membrane"/>
    <property type="evidence" value="ECO:0007669"/>
    <property type="project" value="UniProtKB-SubCell"/>
</dbReference>
<sequence length="488" mass="52268">MPDWTARIVQDVDDLDVSVFEALATTDSPLLDRLMPRLTNAADHSKLWFGIAALLGVSRKRRAQRAAMRGVATIAVSSLITNQIAKRTNRRPRPSLRSVPLSRMSRRLPTSTSFPSGHAASAAAFVTAVSLELPALAYPLRALAGLVGVSRVATGAHYPSDVVAGWFLGSTVARIGGKLVPPAAPPEKHLHHRAPLQLGERPTGRGVVLVVNPASHSGQGADVLRKVQRKLPDVEVVELRKEDDVEQVMRQSASRAQVLGVAGGDGTVRSAASAAIAADVPLAVFPAGTFNHFAKDVGAFGLDAAITAVKRGTADKVDAAYLNDKIFLNTASIGAYTDFVQIREKYEGRVGKPLAAVWAALVVKDRTLRVRVDDTTSEINLLFLGNGRYQPSGFAPAFREQMSDGLVDLRMLDVAGPIGQLKVLAALLTGQLARNKRYHELSAPELQIDVLSGPVRVARDGELGETTDALHVRVDRRALTVFCHDAAF</sequence>
<dbReference type="GO" id="GO:0016787">
    <property type="term" value="F:hydrolase activity"/>
    <property type="evidence" value="ECO:0007669"/>
    <property type="project" value="UniProtKB-KW"/>
</dbReference>